<accession>A0AAF0BH17</accession>
<dbReference type="Gene3D" id="2.40.50.140">
    <property type="entry name" value="Nucleic acid-binding proteins"/>
    <property type="match status" value="1"/>
</dbReference>
<evidence type="ECO:0000259" key="2">
    <source>
        <dbReference type="Pfam" id="PF25842"/>
    </source>
</evidence>
<dbReference type="InterPro" id="IPR012340">
    <property type="entry name" value="NA-bd_OB-fold"/>
</dbReference>
<feature type="transmembrane region" description="Helical" evidence="1">
    <location>
        <begin position="9"/>
        <end position="27"/>
    </location>
</feature>
<reference evidence="3" key="1">
    <citation type="submission" date="2023-01" db="EMBL/GenBank/DDBJ databases">
        <title>Oxazolidinone resistance genes in florfenicol resistant enterococci from beef cattle and veal calves at slaughter.</title>
        <authorList>
            <person name="Biggel M."/>
        </authorList>
    </citation>
    <scope>NUCLEOTIDE SEQUENCE</scope>
    <source>
        <strain evidence="3">K204-1</strain>
    </source>
</reference>
<dbReference type="EMBL" id="CP116507">
    <property type="protein sequence ID" value="WCG22417.1"/>
    <property type="molecule type" value="Genomic_DNA"/>
</dbReference>
<feature type="domain" description="Membrane protein NfeD2 N-terminal transmembrane" evidence="2">
    <location>
        <begin position="5"/>
        <end position="95"/>
    </location>
</feature>
<protein>
    <submittedName>
        <fullName evidence="3">NfeD family protein</fullName>
    </submittedName>
</protein>
<keyword evidence="1" id="KW-0812">Transmembrane</keyword>
<evidence type="ECO:0000256" key="1">
    <source>
        <dbReference type="SAM" id="Phobius"/>
    </source>
</evidence>
<feature type="transmembrane region" description="Helical" evidence="1">
    <location>
        <begin position="39"/>
        <end position="56"/>
    </location>
</feature>
<keyword evidence="1" id="KW-0472">Membrane</keyword>
<evidence type="ECO:0000313" key="4">
    <source>
        <dbReference type="Proteomes" id="UP001179600"/>
    </source>
</evidence>
<evidence type="ECO:0000313" key="3">
    <source>
        <dbReference type="EMBL" id="WCG22417.1"/>
    </source>
</evidence>
<dbReference type="Proteomes" id="UP001179600">
    <property type="component" value="Chromosome"/>
</dbReference>
<dbReference type="AlphaFoldDB" id="A0AAF0BH17"/>
<dbReference type="RefSeq" id="WP_126763682.1">
    <property type="nucleotide sequence ID" value="NZ_CP097044.1"/>
</dbReference>
<feature type="transmembrane region" description="Helical" evidence="1">
    <location>
        <begin position="65"/>
        <end position="88"/>
    </location>
</feature>
<dbReference type="Pfam" id="PF25842">
    <property type="entry name" value="NfeD_TM"/>
    <property type="match status" value="1"/>
</dbReference>
<proteinExistence type="predicted"/>
<dbReference type="InterPro" id="IPR058653">
    <property type="entry name" value="NfeD2_TM"/>
</dbReference>
<keyword evidence="1" id="KW-1133">Transmembrane helix</keyword>
<sequence>MGSLSLETIYFYGLLVCAGIAILLFLFGDIFEFDGPLDPMLIVPWLAFVSLVGFLGERLTTLSSLFILLIGVALATILVFLLNFYVLVPLKNSESTLSTTEKSFEGRVATVVTPIPITGMGEIKISSVTGSTTRPASFYEEQTESIKNGSQVLIIEVRNHVCYVVPYKENFIS</sequence>
<gene>
    <name evidence="3" type="ORF">PML95_08445</name>
</gene>
<name>A0AAF0BH17_9ENTE</name>
<organism evidence="3 4">
    <name type="scientific">Vagococcus lutrae</name>
    <dbReference type="NCBI Taxonomy" id="81947"/>
    <lineage>
        <taxon>Bacteria</taxon>
        <taxon>Bacillati</taxon>
        <taxon>Bacillota</taxon>
        <taxon>Bacilli</taxon>
        <taxon>Lactobacillales</taxon>
        <taxon>Enterococcaceae</taxon>
        <taxon>Vagococcus</taxon>
    </lineage>
</organism>